<dbReference type="Gene3D" id="3.40.50.1820">
    <property type="entry name" value="alpha/beta hydrolase"/>
    <property type="match status" value="1"/>
</dbReference>
<dbReference type="OMA" id="TEFTSAC"/>
<keyword evidence="3 4" id="KW-0378">Hydrolase</keyword>
<dbReference type="Proteomes" id="UP000007110">
    <property type="component" value="Unassembled WGS sequence"/>
</dbReference>
<dbReference type="AlphaFoldDB" id="A0A7M7RFN8"/>
<dbReference type="GeneID" id="584499"/>
<dbReference type="OrthoDB" id="3200163at2759"/>
<accession>A0A7M7RFN8</accession>
<dbReference type="KEGG" id="spu:584499"/>
<dbReference type="SUPFAM" id="SSF53474">
    <property type="entry name" value="alpha/beta-Hydrolases"/>
    <property type="match status" value="1"/>
</dbReference>
<evidence type="ECO:0000256" key="2">
    <source>
        <dbReference type="ARBA" id="ARBA00022487"/>
    </source>
</evidence>
<evidence type="ECO:0000256" key="4">
    <source>
        <dbReference type="RuleBase" id="RU361235"/>
    </source>
</evidence>
<dbReference type="FunCoup" id="A0A7M7RFN8">
    <property type="interactions" value="55"/>
</dbReference>
<dbReference type="PANTHER" id="PTHR43918:SF4">
    <property type="entry name" value="CARBOXYLIC ESTER HYDROLASE"/>
    <property type="match status" value="1"/>
</dbReference>
<dbReference type="PROSITE" id="PS00122">
    <property type="entry name" value="CARBOXYLESTERASE_B_1"/>
    <property type="match status" value="1"/>
</dbReference>
<evidence type="ECO:0000259" key="5">
    <source>
        <dbReference type="Pfam" id="PF00135"/>
    </source>
</evidence>
<proteinExistence type="inferred from homology"/>
<evidence type="ECO:0000313" key="7">
    <source>
        <dbReference type="Proteomes" id="UP000007110"/>
    </source>
</evidence>
<dbReference type="GO" id="GO:0052689">
    <property type="term" value="F:carboxylic ester hydrolase activity"/>
    <property type="evidence" value="ECO:0007669"/>
    <property type="project" value="UniProtKB-KW"/>
</dbReference>
<dbReference type="EC" id="3.1.1.-" evidence="4"/>
<dbReference type="InterPro" id="IPR029058">
    <property type="entry name" value="AB_hydrolase_fold"/>
</dbReference>
<dbReference type="PANTHER" id="PTHR43918">
    <property type="entry name" value="ACETYLCHOLINESTERASE"/>
    <property type="match status" value="1"/>
</dbReference>
<sequence length="603" mass="67281">MELLSIFLAISVSTIIVVSGQNPRVTVTEGNLIGKTVRFSENQFINVTKNVDMFLGVPFASPPTRFAPPEPMTHWEGDRNATEFTSACQQRPQPLFYPVISEDCLYLNVYTPSPKPSGMPVMVWIHGGNFVAGTAMSYDYYGVPLVAFGDVIVVTLNYRLAIFAHFSTEDTESPGNYGMLDQAAALKWVYNNIEAFGGDKNQITLFGGSAGSSSVNFHILSELSRGFFNQAILQSGTAIGNGAFKHDPVAELEKAQELGREMGCEDVVSTSALVSCLREVEDPVALSTAADKVYAEGYPVTMDGTFLKETPTNLYKMGNFANVPILIGFNKDEGTLVPYIFYPDYHGGPTAPPINRNAFENIIKGSMANNGRDDEIVYDSVFQEYIDWTMADDPESDYFQSWVNFGTDSNFACPSDSVMRRHVEAGVTVYKYYMTHAPSKSVRMYGDALPNTPWLGAGHAEETIFVWGLPFIDELYYYRGHNLTDEENALSVKFMQFWTNFAKSGDPSKSSVGGEAGVGEDSWPLYTIPELKHKELSLDLGEGRAVLARQCHFWNEYLPALEAFTNTIDDDEKEWQESYDDWKDDMTDWQQAFEDYKQQTTCN</sequence>
<evidence type="ECO:0000256" key="1">
    <source>
        <dbReference type="ARBA" id="ARBA00005964"/>
    </source>
</evidence>
<dbReference type="ESTHER" id="strpu-W4Z3R3">
    <property type="family name" value="Cholinesterase-like"/>
</dbReference>
<name>A0A7M7RFN8_STRPU</name>
<dbReference type="InterPro" id="IPR019819">
    <property type="entry name" value="Carboxylesterase_B_CS"/>
</dbReference>
<evidence type="ECO:0000256" key="3">
    <source>
        <dbReference type="ARBA" id="ARBA00022801"/>
    </source>
</evidence>
<feature type="domain" description="Carboxylesterase type B" evidence="5">
    <location>
        <begin position="22"/>
        <end position="554"/>
    </location>
</feature>
<dbReference type="EnsemblMetazoa" id="XM_784358">
    <property type="protein sequence ID" value="XP_789451"/>
    <property type="gene ID" value="LOC584499"/>
</dbReference>
<comment type="similarity">
    <text evidence="1 4">Belongs to the type-B carboxylesterase/lipase family.</text>
</comment>
<evidence type="ECO:0000313" key="6">
    <source>
        <dbReference type="EnsemblMetazoa" id="XP_789451"/>
    </source>
</evidence>
<dbReference type="InterPro" id="IPR019826">
    <property type="entry name" value="Carboxylesterase_B_AS"/>
</dbReference>
<organism evidence="6 7">
    <name type="scientific">Strongylocentrotus purpuratus</name>
    <name type="common">Purple sea urchin</name>
    <dbReference type="NCBI Taxonomy" id="7668"/>
    <lineage>
        <taxon>Eukaryota</taxon>
        <taxon>Metazoa</taxon>
        <taxon>Echinodermata</taxon>
        <taxon>Eleutherozoa</taxon>
        <taxon>Echinozoa</taxon>
        <taxon>Echinoidea</taxon>
        <taxon>Euechinoidea</taxon>
        <taxon>Echinacea</taxon>
        <taxon>Camarodonta</taxon>
        <taxon>Echinidea</taxon>
        <taxon>Strongylocentrotidae</taxon>
        <taxon>Strongylocentrotus</taxon>
    </lineage>
</organism>
<reference evidence="6" key="2">
    <citation type="submission" date="2021-01" db="UniProtKB">
        <authorList>
            <consortium name="EnsemblMetazoa"/>
        </authorList>
    </citation>
    <scope>IDENTIFICATION</scope>
</reference>
<keyword evidence="2" id="KW-0719">Serine esterase</keyword>
<feature type="chain" id="PRO_5029950397" description="Carboxylic ester hydrolase" evidence="4">
    <location>
        <begin position="21"/>
        <end position="603"/>
    </location>
</feature>
<dbReference type="InParanoid" id="A0A7M7RFN8"/>
<dbReference type="PROSITE" id="PS00941">
    <property type="entry name" value="CARBOXYLESTERASE_B_2"/>
    <property type="match status" value="1"/>
</dbReference>
<dbReference type="FunFam" id="3.40.50.1820:FF:000337">
    <property type="entry name" value="Carboxylic ester hydrolase"/>
    <property type="match status" value="1"/>
</dbReference>
<dbReference type="InterPro" id="IPR002018">
    <property type="entry name" value="CarbesteraseB"/>
</dbReference>
<reference evidence="7" key="1">
    <citation type="submission" date="2015-02" db="EMBL/GenBank/DDBJ databases">
        <title>Genome sequencing for Strongylocentrotus purpuratus.</title>
        <authorList>
            <person name="Murali S."/>
            <person name="Liu Y."/>
            <person name="Vee V."/>
            <person name="English A."/>
            <person name="Wang M."/>
            <person name="Skinner E."/>
            <person name="Han Y."/>
            <person name="Muzny D.M."/>
            <person name="Worley K.C."/>
            <person name="Gibbs R.A."/>
        </authorList>
    </citation>
    <scope>NUCLEOTIDE SEQUENCE</scope>
</reference>
<dbReference type="RefSeq" id="XP_789451.3">
    <property type="nucleotide sequence ID" value="XM_784358.5"/>
</dbReference>
<protein>
    <recommendedName>
        <fullName evidence="4">Carboxylic ester hydrolase</fullName>
        <ecNumber evidence="4">3.1.1.-</ecNumber>
    </recommendedName>
</protein>
<dbReference type="Pfam" id="PF00135">
    <property type="entry name" value="COesterase"/>
    <property type="match status" value="1"/>
</dbReference>
<keyword evidence="7" id="KW-1185">Reference proteome</keyword>
<keyword evidence="4" id="KW-0732">Signal</keyword>
<dbReference type="InterPro" id="IPR050654">
    <property type="entry name" value="AChE-related_enzymes"/>
</dbReference>
<feature type="signal peptide" evidence="4">
    <location>
        <begin position="1"/>
        <end position="20"/>
    </location>
</feature>